<feature type="compositionally biased region" description="Polar residues" evidence="1">
    <location>
        <begin position="49"/>
        <end position="70"/>
    </location>
</feature>
<keyword evidence="2" id="KW-0472">Membrane</keyword>
<feature type="region of interest" description="Disordered" evidence="1">
    <location>
        <begin position="240"/>
        <end position="269"/>
    </location>
</feature>
<protein>
    <submittedName>
        <fullName evidence="3">Uncharacterized protein</fullName>
    </submittedName>
</protein>
<evidence type="ECO:0000256" key="1">
    <source>
        <dbReference type="SAM" id="MobiDB-lite"/>
    </source>
</evidence>
<feature type="compositionally biased region" description="Basic and acidic residues" evidence="1">
    <location>
        <begin position="1"/>
        <end position="14"/>
    </location>
</feature>
<keyword evidence="2" id="KW-0812">Transmembrane</keyword>
<reference evidence="3" key="1">
    <citation type="submission" date="2020-11" db="EMBL/GenBank/DDBJ databases">
        <authorList>
            <consortium name="DOE Joint Genome Institute"/>
            <person name="Ahrendt S."/>
            <person name="Riley R."/>
            <person name="Andreopoulos W."/>
            <person name="LaButti K."/>
            <person name="Pangilinan J."/>
            <person name="Ruiz-duenas F.J."/>
            <person name="Barrasa J.M."/>
            <person name="Sanchez-Garcia M."/>
            <person name="Camarero S."/>
            <person name="Miyauchi S."/>
            <person name="Serrano A."/>
            <person name="Linde D."/>
            <person name="Babiker R."/>
            <person name="Drula E."/>
            <person name="Ayuso-Fernandez I."/>
            <person name="Pacheco R."/>
            <person name="Padilla G."/>
            <person name="Ferreira P."/>
            <person name="Barriuso J."/>
            <person name="Kellner H."/>
            <person name="Castanera R."/>
            <person name="Alfaro M."/>
            <person name="Ramirez L."/>
            <person name="Pisabarro A.G."/>
            <person name="Kuo A."/>
            <person name="Tritt A."/>
            <person name="Lipzen A."/>
            <person name="He G."/>
            <person name="Yan M."/>
            <person name="Ng V."/>
            <person name="Cullen D."/>
            <person name="Martin F."/>
            <person name="Rosso M.-N."/>
            <person name="Henrissat B."/>
            <person name="Hibbett D."/>
            <person name="Martinez A.T."/>
            <person name="Grigoriev I.V."/>
        </authorList>
    </citation>
    <scope>NUCLEOTIDE SEQUENCE</scope>
    <source>
        <strain evidence="3">AH 44721</strain>
    </source>
</reference>
<sequence>MSQHTEKTQRDSHTSRHIPRVSLDTNASGIAESTISLGLSRFPEPPSSIPSTPLRSNFDSSSPSKITQPKFSLIAPLRKLPPQEKPSNPPTTFSHFTHRSPSFEPSDSNHVPLEGPPQSSAASFDWQDSRSNIDVDADEDRLLPTSFITSLLQENKELRKTKRMSYASDAFSGISEMTYPPILNHNQSLLTNQKLHPDARPPPSSFPRSIQSPDRMSGDSETLHSMQGYTVSPSYGVRSAGFGSKPSESAASQISSTFDSDTLRSNDKNGYEYHKKLSTTYESGDELMVDYKAFNPAYSPALPSTAGTNKRFPRESLPRERRRHDSIHSSQSASPSFISRISGFSLRHVLPWRIKPLPPVPAIPSIPLAVDDHYRKEEELTPLPELVNRAGALHDLLNGGHHPHQSLSTYQELHSAPQMPQDEADAKKSGLFNARSNAFAFQTPLANNVTHPSRRGTTGIFLAPRKRLYLLFSIILIAVLAAIGAGVGVSIGHKKHTQPSCSGNFTGSGCNLDATCICTSVSPCNGLARTLVDLLPTVNQQFSANFSTSSAYLDIWILEGSPATSNCASQALLIDIGNGINHTTYPNRTQWVQAAMLWNALQTQDTIASQSMKNFVQSLPWSQLNTADGPVNTSSSAFSTTIAGFSYNFASQTVTAPFASFVTLGQPTNAQIAQVSTNALSTLNRMYAYAQSSSTQQSTALKTYWTTVLLQRPADLATFKAALSVSPIMLPFNATSPSTRNLYISTPSSPFPPPLSCFPGISSAVLQQVNAVETSVFGLPPVISATQFNPSCYRDRPVYGILDVLHLRLPFLDVENGVLRQAAVLARDVTPRVVLYNGVLMSNMLNGTASRTTFNSPQLDPRQYGTMSLCDHVVLQYLLSIANATVATALVQFVLATAAQLPVPPTSSSILFQSLPSLPVLEVAVFGDVQHTDLISTVSTFTNPSGSLFFGSDDGSAMRNWTINTLSGSAVWTQNATSPIVVHDKSLGDTTITQTWDAISLAIANHIKGIGLPNITSTFEKTGDFSP</sequence>
<feature type="compositionally biased region" description="Polar residues" evidence="1">
    <location>
        <begin position="206"/>
        <end position="215"/>
    </location>
</feature>
<keyword evidence="2" id="KW-1133">Transmembrane helix</keyword>
<gene>
    <name evidence="3" type="ORF">CPB84DRAFT_1670754</name>
</gene>
<feature type="region of interest" description="Disordered" evidence="1">
    <location>
        <begin position="1"/>
        <end position="126"/>
    </location>
</feature>
<dbReference type="Proteomes" id="UP000724874">
    <property type="component" value="Unassembled WGS sequence"/>
</dbReference>
<feature type="compositionally biased region" description="Polar residues" evidence="1">
    <location>
        <begin position="90"/>
        <end position="109"/>
    </location>
</feature>
<proteinExistence type="predicted"/>
<dbReference type="OrthoDB" id="5595612at2759"/>
<feature type="region of interest" description="Disordered" evidence="1">
    <location>
        <begin position="300"/>
        <end position="333"/>
    </location>
</feature>
<comment type="caution">
    <text evidence="3">The sequence shown here is derived from an EMBL/GenBank/DDBJ whole genome shotgun (WGS) entry which is preliminary data.</text>
</comment>
<name>A0A9P5P087_GYMJU</name>
<feature type="compositionally biased region" description="Polar residues" evidence="1">
    <location>
        <begin position="246"/>
        <end position="260"/>
    </location>
</feature>
<evidence type="ECO:0000256" key="2">
    <source>
        <dbReference type="SAM" id="Phobius"/>
    </source>
</evidence>
<feature type="compositionally biased region" description="Polar residues" evidence="1">
    <location>
        <begin position="23"/>
        <end position="37"/>
    </location>
</feature>
<organism evidence="3 4">
    <name type="scientific">Gymnopilus junonius</name>
    <name type="common">Spectacular rustgill mushroom</name>
    <name type="synonym">Gymnopilus spectabilis subsp. junonius</name>
    <dbReference type="NCBI Taxonomy" id="109634"/>
    <lineage>
        <taxon>Eukaryota</taxon>
        <taxon>Fungi</taxon>
        <taxon>Dikarya</taxon>
        <taxon>Basidiomycota</taxon>
        <taxon>Agaricomycotina</taxon>
        <taxon>Agaricomycetes</taxon>
        <taxon>Agaricomycetidae</taxon>
        <taxon>Agaricales</taxon>
        <taxon>Agaricineae</taxon>
        <taxon>Hymenogastraceae</taxon>
        <taxon>Gymnopilus</taxon>
    </lineage>
</organism>
<evidence type="ECO:0000313" key="3">
    <source>
        <dbReference type="EMBL" id="KAF8912758.1"/>
    </source>
</evidence>
<dbReference type="EMBL" id="JADNYJ010000002">
    <property type="protein sequence ID" value="KAF8912758.1"/>
    <property type="molecule type" value="Genomic_DNA"/>
</dbReference>
<feature type="region of interest" description="Disordered" evidence="1">
    <location>
        <begin position="193"/>
        <end position="227"/>
    </location>
</feature>
<keyword evidence="4" id="KW-1185">Reference proteome</keyword>
<evidence type="ECO:0000313" key="4">
    <source>
        <dbReference type="Proteomes" id="UP000724874"/>
    </source>
</evidence>
<feature type="transmembrane region" description="Helical" evidence="2">
    <location>
        <begin position="468"/>
        <end position="491"/>
    </location>
</feature>
<dbReference type="AlphaFoldDB" id="A0A9P5P087"/>
<accession>A0A9P5P087</accession>